<reference evidence="4" key="1">
    <citation type="submission" date="2017-09" db="EMBL/GenBank/DDBJ databases">
        <title>Depth-based differentiation of microbial function through sediment-hosted aquifers and enrichment of novel symbionts in the deep terrestrial subsurface.</title>
        <authorList>
            <person name="Probst A.J."/>
            <person name="Ladd B."/>
            <person name="Jarett J.K."/>
            <person name="Geller-Mcgrath D.E."/>
            <person name="Sieber C.M.K."/>
            <person name="Emerson J.B."/>
            <person name="Anantharaman K."/>
            <person name="Thomas B.C."/>
            <person name="Malmstrom R."/>
            <person name="Stieglmeier M."/>
            <person name="Klingl A."/>
            <person name="Woyke T."/>
            <person name="Ryan C.M."/>
            <person name="Banfield J.F."/>
        </authorList>
    </citation>
    <scope>NUCLEOTIDE SEQUENCE [LARGE SCALE GENOMIC DNA]</scope>
</reference>
<sequence>MKVGVKYPQGNSMINNLFSDELAFSVSRFSSYEKGKEYFEDGSVEKIWQEENEYKAIVMGTQKYSVSLKFKDESEFKYNCSCPYELDGACKHVVASILAFASDKKFAEKSFLKEINKDELVVEKLLEKITTHQLQLFLKKILKQRPQLIEDLNIFLQGPKQTPVTTTDYKIRFRNELDQIDLKELLQTWYFDGGDYYDGQYSDFDTALSLSDVVENMSDLGRKYEDSQNLGEALKIYQAIFEALDEKRNSLKGDDSELRDWFEQEMEKIINDFYIKTLTKINNNNLKKIGIENLCYLFQYDYDRFNSNKNNIYLGFKQIILNKNEAENALLKLDKLKNKGDLTISESSLLCFLYSIVEDWHLFEKISLKNLEKNPSLTLDLLRYYQKNNDKKKIIKVASQVLIELMKKNEDRNFLFQFNQKDNKEIEIEIRRFLKEIYSLQMEYAEAISNLERLFLITGSLTDYQELIKNYKNELEKIKYWEVIIKYFTDKNDVKNIFKVFKLENQKGKILDLVRKYPLEECFPDMISFIQNDFPQECFTEYKKKIEEILKEVDTDKYPIAVYHLIRMQKIGLDKSFDDFIIFIKNTFKRRTSLMRELQENQL</sequence>
<evidence type="ECO:0000259" key="2">
    <source>
        <dbReference type="PROSITE" id="PS50966"/>
    </source>
</evidence>
<evidence type="ECO:0000313" key="4">
    <source>
        <dbReference type="Proteomes" id="UP000230184"/>
    </source>
</evidence>
<feature type="domain" description="SWIM-type" evidence="2">
    <location>
        <begin position="64"/>
        <end position="101"/>
    </location>
</feature>
<protein>
    <recommendedName>
        <fullName evidence="2">SWIM-type domain-containing protein</fullName>
    </recommendedName>
</protein>
<evidence type="ECO:0000313" key="3">
    <source>
        <dbReference type="EMBL" id="PIU36717.1"/>
    </source>
</evidence>
<name>A0A2M6YT85_9BACT</name>
<dbReference type="AlphaFoldDB" id="A0A2M6YT85"/>
<keyword evidence="1" id="KW-0479">Metal-binding</keyword>
<dbReference type="EMBL" id="PEWY01000129">
    <property type="protein sequence ID" value="PIU36717.1"/>
    <property type="molecule type" value="Genomic_DNA"/>
</dbReference>
<dbReference type="PROSITE" id="PS50966">
    <property type="entry name" value="ZF_SWIM"/>
    <property type="match status" value="1"/>
</dbReference>
<dbReference type="Proteomes" id="UP000230184">
    <property type="component" value="Unassembled WGS sequence"/>
</dbReference>
<accession>A0A2M6YT85</accession>
<comment type="caution">
    <text evidence="3">The sequence shown here is derived from an EMBL/GenBank/DDBJ whole genome shotgun (WGS) entry which is preliminary data.</text>
</comment>
<organism evidence="3 4">
    <name type="scientific">Candidatus Roizmanbacteria bacterium CG07_land_8_20_14_0_80_34_15</name>
    <dbReference type="NCBI Taxonomy" id="1974849"/>
    <lineage>
        <taxon>Bacteria</taxon>
        <taxon>Candidatus Roizmaniibacteriota</taxon>
    </lineage>
</organism>
<dbReference type="InterPro" id="IPR007527">
    <property type="entry name" value="Znf_SWIM"/>
</dbReference>
<keyword evidence="1" id="KW-0862">Zinc</keyword>
<proteinExistence type="predicted"/>
<keyword evidence="1" id="KW-0863">Zinc-finger</keyword>
<evidence type="ECO:0000256" key="1">
    <source>
        <dbReference type="PROSITE-ProRule" id="PRU00325"/>
    </source>
</evidence>
<gene>
    <name evidence="3" type="ORF">COT02_04555</name>
</gene>
<dbReference type="GO" id="GO:0008270">
    <property type="term" value="F:zinc ion binding"/>
    <property type="evidence" value="ECO:0007669"/>
    <property type="project" value="UniProtKB-KW"/>
</dbReference>